<name>A0ABN0EKJ7_9FIRM</name>
<reference evidence="1 2" key="1">
    <citation type="submission" date="2012-01" db="EMBL/GenBank/DDBJ databases">
        <title>The Genome Sequence of Megamonas funiformis YIT 11815.</title>
        <authorList>
            <consortium name="The Broad Institute Genome Sequencing Platform"/>
            <person name="Earl A."/>
            <person name="Ward D."/>
            <person name="Feldgarden M."/>
            <person name="Gevers D."/>
            <person name="Morotomi M."/>
            <person name="Young S.K."/>
            <person name="Zeng Q."/>
            <person name="Gargeya S."/>
            <person name="Fitzgerald M."/>
            <person name="Haas B."/>
            <person name="Abouelleil A."/>
            <person name="Alvarado L."/>
            <person name="Arachchi H.M."/>
            <person name="Berlin A."/>
            <person name="Chapman S.B."/>
            <person name="Gearin G."/>
            <person name="Goldberg J."/>
            <person name="Griggs A."/>
            <person name="Gujja S."/>
            <person name="Hansen M."/>
            <person name="Heiman D."/>
            <person name="Howarth C."/>
            <person name="Larimer J."/>
            <person name="Lui A."/>
            <person name="MacDonald P.J.P."/>
            <person name="McCowen C."/>
            <person name="Montmayeur A."/>
            <person name="Murphy C."/>
            <person name="Neiman D."/>
            <person name="Pearson M."/>
            <person name="Priest M."/>
            <person name="Roberts A."/>
            <person name="Saif S."/>
            <person name="Shea T."/>
            <person name="Sisk P."/>
            <person name="Stolte C."/>
            <person name="Sykes S."/>
            <person name="Wortman J."/>
            <person name="Nusbaum C."/>
            <person name="Birren B."/>
        </authorList>
    </citation>
    <scope>NUCLEOTIDE SEQUENCE [LARGE SCALE GENOMIC DNA]</scope>
    <source>
        <strain evidence="1 2">YIT 11815</strain>
    </source>
</reference>
<gene>
    <name evidence="1" type="ORF">HMPREF9454_00566</name>
</gene>
<dbReference type="EMBL" id="ADMB01000024">
    <property type="protein sequence ID" value="EHR38761.1"/>
    <property type="molecule type" value="Genomic_DNA"/>
</dbReference>
<comment type="caution">
    <text evidence="1">The sequence shown here is derived from an EMBL/GenBank/DDBJ whole genome shotgun (WGS) entry which is preliminary data.</text>
</comment>
<dbReference type="RefSeq" id="WP_008537788.1">
    <property type="nucleotide sequence ID" value="NZ_JH601090.1"/>
</dbReference>
<protein>
    <recommendedName>
        <fullName evidence="3">DUF1540 domain-containing protein</fullName>
    </recommendedName>
</protein>
<evidence type="ECO:0008006" key="3">
    <source>
        <dbReference type="Google" id="ProtNLM"/>
    </source>
</evidence>
<sequence>MFDYDEFENKCCEECTHSYVCNINELACDYNDEIVVSNYQETENYMCCGSFGFRREI</sequence>
<evidence type="ECO:0000313" key="1">
    <source>
        <dbReference type="EMBL" id="EHR38761.1"/>
    </source>
</evidence>
<organism evidence="1 2">
    <name type="scientific">Megamonas funiformis YIT 11815</name>
    <dbReference type="NCBI Taxonomy" id="742816"/>
    <lineage>
        <taxon>Bacteria</taxon>
        <taxon>Bacillati</taxon>
        <taxon>Bacillota</taxon>
        <taxon>Negativicutes</taxon>
        <taxon>Selenomonadales</taxon>
        <taxon>Selenomonadaceae</taxon>
        <taxon>Megamonas</taxon>
    </lineage>
</organism>
<proteinExistence type="predicted"/>
<keyword evidence="2" id="KW-1185">Reference proteome</keyword>
<dbReference type="GeneID" id="62778729"/>
<accession>A0ABN0EKJ7</accession>
<dbReference type="Proteomes" id="UP000005963">
    <property type="component" value="Unassembled WGS sequence"/>
</dbReference>
<evidence type="ECO:0000313" key="2">
    <source>
        <dbReference type="Proteomes" id="UP000005963"/>
    </source>
</evidence>